<evidence type="ECO:0000256" key="6">
    <source>
        <dbReference type="ARBA" id="ARBA00022989"/>
    </source>
</evidence>
<feature type="transmembrane region" description="Helical" evidence="9">
    <location>
        <begin position="422"/>
        <end position="442"/>
    </location>
</feature>
<dbReference type="RefSeq" id="WP_283078767.1">
    <property type="nucleotide sequence ID" value="NZ_CP121671.1"/>
</dbReference>
<reference evidence="10 11" key="1">
    <citation type="submission" date="2023-04" db="EMBL/GenBank/DDBJ databases">
        <title>Genome sequence of Halobacillus naozhouensis KACC 21980.</title>
        <authorList>
            <person name="Kim S."/>
            <person name="Heo J."/>
            <person name="Kwon S.-W."/>
        </authorList>
    </citation>
    <scope>NUCLEOTIDE SEQUENCE [LARGE SCALE GENOMIC DNA]</scope>
    <source>
        <strain evidence="10 11">KCTC 13234</strain>
    </source>
</reference>
<evidence type="ECO:0000256" key="9">
    <source>
        <dbReference type="SAM" id="Phobius"/>
    </source>
</evidence>
<evidence type="ECO:0000313" key="11">
    <source>
        <dbReference type="Proteomes" id="UP001221597"/>
    </source>
</evidence>
<dbReference type="PANTHER" id="PTHR10283">
    <property type="entry name" value="SOLUTE CARRIER FAMILY 13 MEMBER"/>
    <property type="match status" value="1"/>
</dbReference>
<feature type="transmembrane region" description="Helical" evidence="9">
    <location>
        <begin position="234"/>
        <end position="253"/>
    </location>
</feature>
<keyword evidence="11" id="KW-1185">Reference proteome</keyword>
<feature type="transmembrane region" description="Helical" evidence="9">
    <location>
        <begin position="369"/>
        <end position="390"/>
    </location>
</feature>
<keyword evidence="5" id="KW-0769">Symport</keyword>
<organism evidence="10 11">
    <name type="scientific">Halobacillus naozhouensis</name>
    <dbReference type="NCBI Taxonomy" id="554880"/>
    <lineage>
        <taxon>Bacteria</taxon>
        <taxon>Bacillati</taxon>
        <taxon>Bacillota</taxon>
        <taxon>Bacilli</taxon>
        <taxon>Bacillales</taxon>
        <taxon>Bacillaceae</taxon>
        <taxon>Halobacillus</taxon>
    </lineage>
</organism>
<feature type="transmembrane region" description="Helical" evidence="9">
    <location>
        <begin position="29"/>
        <end position="47"/>
    </location>
</feature>
<feature type="transmembrane region" description="Helical" evidence="9">
    <location>
        <begin position="462"/>
        <end position="485"/>
    </location>
</feature>
<keyword evidence="5" id="KW-0813">Transport</keyword>
<evidence type="ECO:0000256" key="5">
    <source>
        <dbReference type="ARBA" id="ARBA00022847"/>
    </source>
</evidence>
<feature type="transmembrane region" description="Helical" evidence="9">
    <location>
        <begin position="338"/>
        <end position="357"/>
    </location>
</feature>
<evidence type="ECO:0000256" key="3">
    <source>
        <dbReference type="ARBA" id="ARBA00020150"/>
    </source>
</evidence>
<dbReference type="EMBL" id="CP121671">
    <property type="protein sequence ID" value="WFT76823.1"/>
    <property type="molecule type" value="Genomic_DNA"/>
</dbReference>
<feature type="transmembrane region" description="Helical" evidence="9">
    <location>
        <begin position="290"/>
        <end position="307"/>
    </location>
</feature>
<evidence type="ECO:0000256" key="2">
    <source>
        <dbReference type="ARBA" id="ARBA00006772"/>
    </source>
</evidence>
<feature type="transmembrane region" description="Helical" evidence="9">
    <location>
        <begin position="313"/>
        <end position="331"/>
    </location>
</feature>
<dbReference type="PANTHER" id="PTHR10283:SF82">
    <property type="entry name" value="SOLUTE CARRIER FAMILY 13 MEMBER 2"/>
    <property type="match status" value="1"/>
</dbReference>
<sequence>MTNHARVKTHTTMDRDNTKQKSLQINNRQLSGVITAVATFLIIFLLLPGSFDDPAKEMIAIVTAGVVLWIFEAFPLGLTAAIIMLLMLLFKPVSIDVIYSGFASSAVFLIIGGMMLARAVNETQLARRITYSILAKWGGTSNGLLGCILVIPQIQSFFIPAAAVRTTLLLPVALDVLDTIGAPAHSNLRRKILLGVAFGGTISGTAVMTAAIGNILTVNLLKQFLGVEITYFEWFIYSLPLWITLIPGAWFVLNKCFPLKKKEQSFPKVKKEMQEIMAEFGPLDRKEKKCLAILTLTVLLWMTEPLHGLDLSIPAIMGVVLMTLPGVGCAHWSNVIKINYDTIFLLGATLSMGYALTESGAAEKIGKALAAPWVLSLIQDPIVAVIFIIVATQMFHLIMSNVSTAVVTLIPVYIGMSQEAGVDPTFICFTAALTCLHGYILVVETMPNVIVHSSGQISQREFLVPGLYMTLLMMVLTIVIAFSWWNWLGLVP</sequence>
<keyword evidence="4 9" id="KW-0812">Transmembrane</keyword>
<comment type="subcellular location">
    <subcellularLocation>
        <location evidence="1">Membrane</location>
        <topology evidence="1">Multi-pass membrane protein</topology>
    </subcellularLocation>
</comment>
<dbReference type="Proteomes" id="UP001221597">
    <property type="component" value="Chromosome"/>
</dbReference>
<evidence type="ECO:0000313" key="10">
    <source>
        <dbReference type="EMBL" id="WFT76823.1"/>
    </source>
</evidence>
<dbReference type="InterPro" id="IPR001898">
    <property type="entry name" value="SLC13A/DASS"/>
</dbReference>
<feature type="transmembrane region" description="Helical" evidence="9">
    <location>
        <begin position="129"/>
        <end position="151"/>
    </location>
</feature>
<dbReference type="NCBIfam" id="TIGR00785">
    <property type="entry name" value="dass"/>
    <property type="match status" value="1"/>
</dbReference>
<evidence type="ECO:0000256" key="4">
    <source>
        <dbReference type="ARBA" id="ARBA00022692"/>
    </source>
</evidence>
<feature type="transmembrane region" description="Helical" evidence="9">
    <location>
        <begin position="397"/>
        <end position="416"/>
    </location>
</feature>
<dbReference type="Pfam" id="PF00939">
    <property type="entry name" value="Na_sulph_symp"/>
    <property type="match status" value="1"/>
</dbReference>
<evidence type="ECO:0000256" key="7">
    <source>
        <dbReference type="ARBA" id="ARBA00023136"/>
    </source>
</evidence>
<evidence type="ECO:0000256" key="1">
    <source>
        <dbReference type="ARBA" id="ARBA00004141"/>
    </source>
</evidence>
<comment type="similarity">
    <text evidence="2">Belongs to the SLC13A/DASS transporter (TC 2.A.47) family. NADC subfamily.</text>
</comment>
<protein>
    <recommendedName>
        <fullName evidence="3">Sodium-dependent dicarboxylate transporter SdcS</fullName>
    </recommendedName>
    <alternativeName>
        <fullName evidence="8">Na(+)/dicarboxylate symporter</fullName>
    </alternativeName>
</protein>
<feature type="transmembrane region" description="Helical" evidence="9">
    <location>
        <begin position="192"/>
        <end position="214"/>
    </location>
</feature>
<keyword evidence="6 9" id="KW-1133">Transmembrane helix</keyword>
<accession>A0ABY8J5Y7</accession>
<keyword evidence="7 9" id="KW-0472">Membrane</keyword>
<name>A0ABY8J5Y7_9BACI</name>
<feature type="transmembrane region" description="Helical" evidence="9">
    <location>
        <begin position="59"/>
        <end position="85"/>
    </location>
</feature>
<feature type="transmembrane region" description="Helical" evidence="9">
    <location>
        <begin position="97"/>
        <end position="117"/>
    </location>
</feature>
<proteinExistence type="inferred from homology"/>
<evidence type="ECO:0000256" key="8">
    <source>
        <dbReference type="ARBA" id="ARBA00031174"/>
    </source>
</evidence>
<gene>
    <name evidence="10" type="ORF">P9989_10875</name>
</gene>